<dbReference type="PRINTS" id="PR01437">
    <property type="entry name" value="NUOXDRDTASE4"/>
</dbReference>
<dbReference type="OrthoDB" id="9768329at2"/>
<reference evidence="9 10" key="1">
    <citation type="submission" date="2015-03" db="EMBL/GenBank/DDBJ databases">
        <title>Draft Genome Sequence of Burkholderia andropogonis type strain ICMP2807, isolated from Sorghum bicolor.</title>
        <authorList>
            <person name="Lopes-Santos L."/>
            <person name="Castro D.B."/>
            <person name="Ottoboni L.M."/>
            <person name="Park D."/>
            <person name="Weirc B.S."/>
            <person name="Destefano S.A."/>
        </authorList>
    </citation>
    <scope>NUCLEOTIDE SEQUENCE [LARGE SCALE GENOMIC DNA]</scope>
    <source>
        <strain evidence="9 10">ICMP2807</strain>
    </source>
</reference>
<keyword evidence="3 6" id="KW-0812">Transmembrane</keyword>
<evidence type="ECO:0000256" key="1">
    <source>
        <dbReference type="ARBA" id="ARBA00004127"/>
    </source>
</evidence>
<dbReference type="Pfam" id="PF00361">
    <property type="entry name" value="Proton_antipo_M"/>
    <property type="match status" value="1"/>
</dbReference>
<feature type="transmembrane region" description="Helical" evidence="7">
    <location>
        <begin position="269"/>
        <end position="292"/>
    </location>
</feature>
<dbReference type="PATRIC" id="fig|28092.6.peg.1201"/>
<dbReference type="InterPro" id="IPR001750">
    <property type="entry name" value="ND/Mrp_TM"/>
</dbReference>
<evidence type="ECO:0000313" key="9">
    <source>
        <dbReference type="EMBL" id="KKB64744.1"/>
    </source>
</evidence>
<dbReference type="NCBIfam" id="NF004501">
    <property type="entry name" value="PRK05846.1-5"/>
    <property type="match status" value="1"/>
</dbReference>
<dbReference type="GO" id="GO:0048039">
    <property type="term" value="F:ubiquinone binding"/>
    <property type="evidence" value="ECO:0007669"/>
    <property type="project" value="TreeGrafter"/>
</dbReference>
<dbReference type="NCBIfam" id="TIGR01972">
    <property type="entry name" value="NDH_I_M"/>
    <property type="match status" value="1"/>
</dbReference>
<dbReference type="STRING" id="28092.WM40_05065"/>
<evidence type="ECO:0000256" key="2">
    <source>
        <dbReference type="ARBA" id="ARBA00009025"/>
    </source>
</evidence>
<evidence type="ECO:0000256" key="7">
    <source>
        <dbReference type="SAM" id="Phobius"/>
    </source>
</evidence>
<comment type="similarity">
    <text evidence="2">Belongs to the complex I subunit 4 family.</text>
</comment>
<dbReference type="Proteomes" id="UP000033618">
    <property type="component" value="Unassembled WGS sequence"/>
</dbReference>
<comment type="subcellular location">
    <subcellularLocation>
        <location evidence="1">Endomembrane system</location>
        <topology evidence="1">Multi-pass membrane protein</topology>
    </subcellularLocation>
    <subcellularLocation>
        <location evidence="6">Membrane</location>
        <topology evidence="6">Multi-pass membrane protein</topology>
    </subcellularLocation>
</comment>
<dbReference type="GO" id="GO:0008137">
    <property type="term" value="F:NADH dehydrogenase (ubiquinone) activity"/>
    <property type="evidence" value="ECO:0007669"/>
    <property type="project" value="InterPro"/>
</dbReference>
<keyword evidence="5 7" id="KW-0472">Membrane</keyword>
<comment type="caution">
    <text evidence="9">The sequence shown here is derived from an EMBL/GenBank/DDBJ whole genome shotgun (WGS) entry which is preliminary data.</text>
</comment>
<dbReference type="AlphaFoldDB" id="A0A0F5K4F3"/>
<feature type="transmembrane region" description="Helical" evidence="7">
    <location>
        <begin position="6"/>
        <end position="24"/>
    </location>
</feature>
<evidence type="ECO:0000256" key="6">
    <source>
        <dbReference type="RuleBase" id="RU000320"/>
    </source>
</evidence>
<dbReference type="GO" id="GO:0016020">
    <property type="term" value="C:membrane"/>
    <property type="evidence" value="ECO:0007669"/>
    <property type="project" value="UniProtKB-SubCell"/>
</dbReference>
<dbReference type="EC" id="1.6.99.5" evidence="9"/>
<organism evidence="9 10">
    <name type="scientific">Robbsia andropogonis</name>
    <dbReference type="NCBI Taxonomy" id="28092"/>
    <lineage>
        <taxon>Bacteria</taxon>
        <taxon>Pseudomonadati</taxon>
        <taxon>Pseudomonadota</taxon>
        <taxon>Betaproteobacteria</taxon>
        <taxon>Burkholderiales</taxon>
        <taxon>Burkholderiaceae</taxon>
        <taxon>Robbsia</taxon>
    </lineage>
</organism>
<feature type="transmembrane region" description="Helical" evidence="7">
    <location>
        <begin position="135"/>
        <end position="155"/>
    </location>
</feature>
<feature type="transmembrane region" description="Helical" evidence="7">
    <location>
        <begin position="369"/>
        <end position="390"/>
    </location>
</feature>
<sequence>MQSFPLLSLAIWVPIVFGIAILCVGSSKRPAPARWLALTGAILGLLLTVPLVFGYDATSGAEQFVEQANWLPALHSTYHLGIDGISLWLVVLTAFTTVVIVLASWRSKIRVPQYLSAFLLLSGFLIGVFTSQDGLLFFVFFEATLVPFYLLIGGWGGANRVYAAVKFFFFSLIGSLTMLVALIYLYHVSHSFDMATWFSMPLTLSQQIWIFLAFFAAFAVKVPMWPVHTWLPDAHMEAPIGASVMMSVLKLGAYGFLRFSLPITPDASHFFAPLLIALSLIAVVYASLVALAQTDMSKVIAYSSVAHMGLVTLGLFIFSQIGVVGAIVQLISYGFVSGAMFLCMGVLSDRMQTQSMTAYGGVINTMPRFAVFMMVFTMANVGLPGTSGFVGEFMVIMGAIKYNFWIGVGAASTMVLSAAYTLWMYKRIIFGPVANERVAKLKDLGLREMTVLGAMALVVMVIGVYPHPFTKGIDPSTAIVLAQATRSKIAVASAEPAAAQVAAQRDDVTRALPRSIADSGTSRVNGL</sequence>
<dbReference type="GO" id="GO:0003954">
    <property type="term" value="F:NADH dehydrogenase activity"/>
    <property type="evidence" value="ECO:0007669"/>
    <property type="project" value="TreeGrafter"/>
</dbReference>
<keyword evidence="4 7" id="KW-1133">Transmembrane helix</keyword>
<feature type="transmembrane region" description="Helical" evidence="7">
    <location>
        <begin position="299"/>
        <end position="321"/>
    </location>
</feature>
<name>A0A0F5K4F3_9BURK</name>
<evidence type="ECO:0000256" key="4">
    <source>
        <dbReference type="ARBA" id="ARBA00022989"/>
    </source>
</evidence>
<feature type="transmembrane region" description="Helical" evidence="7">
    <location>
        <begin position="327"/>
        <end position="348"/>
    </location>
</feature>
<dbReference type="GO" id="GO:0042773">
    <property type="term" value="P:ATP synthesis coupled electron transport"/>
    <property type="evidence" value="ECO:0007669"/>
    <property type="project" value="InterPro"/>
</dbReference>
<feature type="transmembrane region" description="Helical" evidence="7">
    <location>
        <begin position="402"/>
        <end position="423"/>
    </location>
</feature>
<dbReference type="PANTHER" id="PTHR43507:SF1">
    <property type="entry name" value="NADH-UBIQUINONE OXIDOREDUCTASE CHAIN 4"/>
    <property type="match status" value="1"/>
</dbReference>
<proteinExistence type="inferred from homology"/>
<keyword evidence="9" id="KW-0830">Ubiquinone</keyword>
<protein>
    <submittedName>
        <fullName evidence="9">NADH:ubiquinone oxidoreductase subunit M</fullName>
        <ecNumber evidence="9">1.6.99.5</ecNumber>
    </submittedName>
</protein>
<feature type="domain" description="NADH:quinone oxidoreductase/Mrp antiporter transmembrane" evidence="8">
    <location>
        <begin position="131"/>
        <end position="414"/>
    </location>
</feature>
<feature type="transmembrane region" description="Helical" evidence="7">
    <location>
        <begin position="111"/>
        <end position="129"/>
    </location>
</feature>
<keyword evidence="10" id="KW-1185">Reference proteome</keyword>
<feature type="transmembrane region" description="Helical" evidence="7">
    <location>
        <begin position="36"/>
        <end position="55"/>
    </location>
</feature>
<gene>
    <name evidence="9" type="ORF">WM40_05065</name>
</gene>
<feature type="transmembrane region" description="Helical" evidence="7">
    <location>
        <begin position="239"/>
        <end position="257"/>
    </location>
</feature>
<accession>A0A0F5K4F3</accession>
<evidence type="ECO:0000256" key="5">
    <source>
        <dbReference type="ARBA" id="ARBA00023136"/>
    </source>
</evidence>
<evidence type="ECO:0000256" key="3">
    <source>
        <dbReference type="ARBA" id="ARBA00022692"/>
    </source>
</evidence>
<dbReference type="RefSeq" id="WP_024905920.1">
    <property type="nucleotide sequence ID" value="NZ_CADFGU010000005.1"/>
</dbReference>
<feature type="transmembrane region" description="Helical" evidence="7">
    <location>
        <begin position="85"/>
        <end position="104"/>
    </location>
</feature>
<dbReference type="PANTHER" id="PTHR43507">
    <property type="entry name" value="NADH-UBIQUINONE OXIDOREDUCTASE CHAIN 4"/>
    <property type="match status" value="1"/>
</dbReference>
<feature type="transmembrane region" description="Helical" evidence="7">
    <location>
        <begin position="208"/>
        <end position="227"/>
    </location>
</feature>
<dbReference type="InterPro" id="IPR010227">
    <property type="entry name" value="NADH_Q_OxRdtase_chainM/4"/>
</dbReference>
<evidence type="ECO:0000259" key="8">
    <source>
        <dbReference type="Pfam" id="PF00361"/>
    </source>
</evidence>
<dbReference type="GO" id="GO:0012505">
    <property type="term" value="C:endomembrane system"/>
    <property type="evidence" value="ECO:0007669"/>
    <property type="project" value="UniProtKB-SubCell"/>
</dbReference>
<dbReference type="InterPro" id="IPR003918">
    <property type="entry name" value="NADH_UbQ_OxRdtase"/>
</dbReference>
<dbReference type="EMBL" id="LAQU01000003">
    <property type="protein sequence ID" value="KKB64744.1"/>
    <property type="molecule type" value="Genomic_DNA"/>
</dbReference>
<evidence type="ECO:0000313" key="10">
    <source>
        <dbReference type="Proteomes" id="UP000033618"/>
    </source>
</evidence>
<feature type="transmembrane region" description="Helical" evidence="7">
    <location>
        <begin position="444"/>
        <end position="465"/>
    </location>
</feature>
<keyword evidence="9" id="KW-0560">Oxidoreductase</keyword>
<feature type="transmembrane region" description="Helical" evidence="7">
    <location>
        <begin position="167"/>
        <end position="188"/>
    </location>
</feature>
<dbReference type="GO" id="GO:0015990">
    <property type="term" value="P:electron transport coupled proton transport"/>
    <property type="evidence" value="ECO:0007669"/>
    <property type="project" value="TreeGrafter"/>
</dbReference>